<evidence type="ECO:0000313" key="1">
    <source>
        <dbReference type="EMBL" id="SDU73691.1"/>
    </source>
</evidence>
<dbReference type="OrthoDB" id="6298442at2"/>
<sequence length="323" mass="36674">MTNECVFSISTTRFDEDYTPSSNSRETTNFANLARGEDRRQNLRNAVTMMNTRVNELLHWDNSRGDRYELELDIVSVDLHLASKGVDAAFPMIEVLDVNIVETATGTRTEGIVGNNFSSYIRDYDFSVRLPGHRAKGVPSDFGDLHGQVFQRFLESDEYRERFSQSPVICISVSTSRTYTRLTNHHPILGVEYVADELSLTDEYFGKMGLAVRYFMPPGSVAPLAFYHRGDLLNDYSFVALAGTVATMETFQKIYRPEIYNANTAAGHVYRPSLDYGNFSLPQVTYDRLERNRLATTQGKFTEVSLMKPYGDVLQRWATKQPA</sequence>
<name>A0A1H2KZD6_9ACTN</name>
<dbReference type="STRING" id="158898.SAMN04488548_1344015"/>
<organism evidence="1 2">
    <name type="scientific">Gordonia westfalica</name>
    <dbReference type="NCBI Taxonomy" id="158898"/>
    <lineage>
        <taxon>Bacteria</taxon>
        <taxon>Bacillati</taxon>
        <taxon>Actinomycetota</taxon>
        <taxon>Actinomycetes</taxon>
        <taxon>Mycobacteriales</taxon>
        <taxon>Gordoniaceae</taxon>
        <taxon>Gordonia</taxon>
    </lineage>
</organism>
<dbReference type="RefSeq" id="WP_074852509.1">
    <property type="nucleotide sequence ID" value="NZ_FNLM01000034.1"/>
</dbReference>
<evidence type="ECO:0000313" key="2">
    <source>
        <dbReference type="Proteomes" id="UP000183180"/>
    </source>
</evidence>
<dbReference type="Proteomes" id="UP000183180">
    <property type="component" value="Unassembled WGS sequence"/>
</dbReference>
<dbReference type="InterPro" id="IPR015004">
    <property type="entry name" value="MesX"/>
</dbReference>
<dbReference type="Pfam" id="PF08908">
    <property type="entry name" value="MesX"/>
    <property type="match status" value="1"/>
</dbReference>
<gene>
    <name evidence="1" type="ORF">SAMN04488548_1344015</name>
</gene>
<reference evidence="1 2" key="1">
    <citation type="submission" date="2016-10" db="EMBL/GenBank/DDBJ databases">
        <authorList>
            <person name="de Groot N.N."/>
        </authorList>
    </citation>
    <scope>NUCLEOTIDE SEQUENCE [LARGE SCALE GENOMIC DNA]</scope>
    <source>
        <strain evidence="1 2">DSM 44215</strain>
    </source>
</reference>
<dbReference type="EMBL" id="FNLM01000034">
    <property type="protein sequence ID" value="SDU73691.1"/>
    <property type="molecule type" value="Genomic_DNA"/>
</dbReference>
<proteinExistence type="predicted"/>
<dbReference type="AlphaFoldDB" id="A0A1H2KZD6"/>
<evidence type="ECO:0008006" key="3">
    <source>
        <dbReference type="Google" id="ProtNLM"/>
    </source>
</evidence>
<protein>
    <recommendedName>
        <fullName evidence="3">DUF1852 domain-containing protein</fullName>
    </recommendedName>
</protein>
<accession>A0A1H2KZD6</accession>